<dbReference type="EMBL" id="JAUNZN010000002">
    <property type="protein sequence ID" value="KAK4826023.1"/>
    <property type="molecule type" value="Genomic_DNA"/>
</dbReference>
<evidence type="ECO:0000313" key="2">
    <source>
        <dbReference type="EMBL" id="KAK4826023.1"/>
    </source>
</evidence>
<reference evidence="2 3" key="1">
    <citation type="journal article" date="2023" name="J. Hered.">
        <title>Chromosome-level genome of the wood stork (Mycteria americana) provides insight into avian chromosome evolution.</title>
        <authorList>
            <person name="Flamio R. Jr."/>
            <person name="Ramstad K.M."/>
        </authorList>
    </citation>
    <scope>NUCLEOTIDE SEQUENCE [LARGE SCALE GENOMIC DNA]</scope>
    <source>
        <strain evidence="2">JAX WOST 10</strain>
    </source>
</reference>
<dbReference type="Proteomes" id="UP001333110">
    <property type="component" value="Unassembled WGS sequence"/>
</dbReference>
<evidence type="ECO:0000313" key="3">
    <source>
        <dbReference type="Proteomes" id="UP001333110"/>
    </source>
</evidence>
<protein>
    <submittedName>
        <fullName evidence="2">Uncharacterized protein</fullName>
    </submittedName>
</protein>
<dbReference type="AlphaFoldDB" id="A0AAN7SFF0"/>
<proteinExistence type="predicted"/>
<name>A0AAN7SFF0_MYCAM</name>
<accession>A0AAN7SFF0</accession>
<feature type="region of interest" description="Disordered" evidence="1">
    <location>
        <begin position="147"/>
        <end position="173"/>
    </location>
</feature>
<evidence type="ECO:0000256" key="1">
    <source>
        <dbReference type="SAM" id="MobiDB-lite"/>
    </source>
</evidence>
<comment type="caution">
    <text evidence="2">The sequence shown here is derived from an EMBL/GenBank/DDBJ whole genome shotgun (WGS) entry which is preliminary data.</text>
</comment>
<keyword evidence="3" id="KW-1185">Reference proteome</keyword>
<organism evidence="2 3">
    <name type="scientific">Mycteria americana</name>
    <name type="common">Wood stork</name>
    <dbReference type="NCBI Taxonomy" id="33587"/>
    <lineage>
        <taxon>Eukaryota</taxon>
        <taxon>Metazoa</taxon>
        <taxon>Chordata</taxon>
        <taxon>Craniata</taxon>
        <taxon>Vertebrata</taxon>
        <taxon>Euteleostomi</taxon>
        <taxon>Archelosauria</taxon>
        <taxon>Archosauria</taxon>
        <taxon>Dinosauria</taxon>
        <taxon>Saurischia</taxon>
        <taxon>Theropoda</taxon>
        <taxon>Coelurosauria</taxon>
        <taxon>Aves</taxon>
        <taxon>Neognathae</taxon>
        <taxon>Neoaves</taxon>
        <taxon>Aequornithes</taxon>
        <taxon>Ciconiiformes</taxon>
        <taxon>Ciconiidae</taxon>
        <taxon>Mycteria</taxon>
    </lineage>
</organism>
<gene>
    <name evidence="2" type="ORF">QYF61_003844</name>
</gene>
<sequence>MQHKRKVWTAASLARSRHRPQWKGTAPSLFLFPGKKAGVVGGSTRLKRKLAQVPDTSAARLTQGLSTTLHCGLGRREKLEESLSLLVFYSFNMQTRKVANSQSKTAIQSTLDKLVEFTSRNHMKFNNNKYKVLHSGQNQTLATAQSGNCLPTKGPKHPGAQTEHESDMPPYDNKVNVSRFGLLSMRQTWTNWNESSRRPLRHLRGPTMKVETEGAGFA</sequence>